<sequence>MSGDFGAMEDGNELAVLEEELIHLSCGRLGHWVKDCSMILVGDRIKAEDDLPYLVDLKAESSIIGKKSLLFGSLKKTMR</sequence>
<dbReference type="AlphaFoldDB" id="A0A9D3ZMM7"/>
<dbReference type="Proteomes" id="UP000828251">
    <property type="component" value="Unassembled WGS sequence"/>
</dbReference>
<protein>
    <recommendedName>
        <fullName evidence="3">CCHC-type domain-containing protein</fullName>
    </recommendedName>
</protein>
<dbReference type="OrthoDB" id="966987at2759"/>
<evidence type="ECO:0008006" key="3">
    <source>
        <dbReference type="Google" id="ProtNLM"/>
    </source>
</evidence>
<gene>
    <name evidence="1" type="ORF">J1N35_038412</name>
</gene>
<evidence type="ECO:0000313" key="2">
    <source>
        <dbReference type="Proteomes" id="UP000828251"/>
    </source>
</evidence>
<name>A0A9D3ZMM7_9ROSI</name>
<reference evidence="1 2" key="1">
    <citation type="journal article" date="2021" name="Plant Biotechnol. J.">
        <title>Multi-omics assisted identification of the key and species-specific regulatory components of drought-tolerant mechanisms in Gossypium stocksii.</title>
        <authorList>
            <person name="Yu D."/>
            <person name="Ke L."/>
            <person name="Zhang D."/>
            <person name="Wu Y."/>
            <person name="Sun Y."/>
            <person name="Mei J."/>
            <person name="Sun J."/>
            <person name="Sun Y."/>
        </authorList>
    </citation>
    <scope>NUCLEOTIDE SEQUENCE [LARGE SCALE GENOMIC DNA]</scope>
    <source>
        <strain evidence="2">cv. E1</strain>
        <tissue evidence="1">Leaf</tissue>
    </source>
</reference>
<organism evidence="1 2">
    <name type="scientific">Gossypium stocksii</name>
    <dbReference type="NCBI Taxonomy" id="47602"/>
    <lineage>
        <taxon>Eukaryota</taxon>
        <taxon>Viridiplantae</taxon>
        <taxon>Streptophyta</taxon>
        <taxon>Embryophyta</taxon>
        <taxon>Tracheophyta</taxon>
        <taxon>Spermatophyta</taxon>
        <taxon>Magnoliopsida</taxon>
        <taxon>eudicotyledons</taxon>
        <taxon>Gunneridae</taxon>
        <taxon>Pentapetalae</taxon>
        <taxon>rosids</taxon>
        <taxon>malvids</taxon>
        <taxon>Malvales</taxon>
        <taxon>Malvaceae</taxon>
        <taxon>Malvoideae</taxon>
        <taxon>Gossypium</taxon>
    </lineage>
</organism>
<dbReference type="EMBL" id="JAIQCV010000011">
    <property type="protein sequence ID" value="KAH1047628.1"/>
    <property type="molecule type" value="Genomic_DNA"/>
</dbReference>
<evidence type="ECO:0000313" key="1">
    <source>
        <dbReference type="EMBL" id="KAH1047628.1"/>
    </source>
</evidence>
<keyword evidence="2" id="KW-1185">Reference proteome</keyword>
<accession>A0A9D3ZMM7</accession>
<comment type="caution">
    <text evidence="1">The sequence shown here is derived from an EMBL/GenBank/DDBJ whole genome shotgun (WGS) entry which is preliminary data.</text>
</comment>
<proteinExistence type="predicted"/>